<evidence type="ECO:0000313" key="9">
    <source>
        <dbReference type="Proteomes" id="UP001058974"/>
    </source>
</evidence>
<keyword evidence="1" id="KW-0489">Methyltransferase</keyword>
<keyword evidence="9" id="KW-1185">Reference proteome</keyword>
<dbReference type="InterPro" id="IPR036390">
    <property type="entry name" value="WH_DNA-bd_sf"/>
</dbReference>
<accession>A0A9D5BA86</accession>
<feature type="domain" description="O-methyltransferase dimerisation" evidence="7">
    <location>
        <begin position="282"/>
        <end position="370"/>
    </location>
</feature>
<evidence type="ECO:0000256" key="2">
    <source>
        <dbReference type="ARBA" id="ARBA00022679"/>
    </source>
</evidence>
<dbReference type="InterPro" id="IPR012967">
    <property type="entry name" value="COMT_dimerisation"/>
</dbReference>
<dbReference type="Pfam" id="PF00891">
    <property type="entry name" value="Methyltransf_2"/>
    <property type="match status" value="2"/>
</dbReference>
<dbReference type="GO" id="GO:0046983">
    <property type="term" value="F:protein dimerization activity"/>
    <property type="evidence" value="ECO:0007669"/>
    <property type="project" value="InterPro"/>
</dbReference>
<comment type="catalytic activity">
    <reaction evidence="4">
        <text>a 7-hydroxyisoflavone + S-adenosyl-L-methionine = a 7-methoxyisoflavone + S-adenosyl-L-homocysteine + H(+)</text>
        <dbReference type="Rhea" id="RHEA:17933"/>
        <dbReference type="ChEBI" id="CHEBI:15378"/>
        <dbReference type="ChEBI" id="CHEBI:55465"/>
        <dbReference type="ChEBI" id="CHEBI:57856"/>
        <dbReference type="ChEBI" id="CHEBI:59789"/>
        <dbReference type="ChEBI" id="CHEBI:140356"/>
        <dbReference type="EC" id="2.1.1.150"/>
    </reaction>
</comment>
<dbReference type="Gene3D" id="3.40.50.150">
    <property type="entry name" value="Vaccinia Virus protein VP39"/>
    <property type="match status" value="2"/>
</dbReference>
<gene>
    <name evidence="8" type="ORF">KIW84_021709</name>
</gene>
<organism evidence="8 9">
    <name type="scientific">Pisum sativum</name>
    <name type="common">Garden pea</name>
    <name type="synonym">Lathyrus oleraceus</name>
    <dbReference type="NCBI Taxonomy" id="3888"/>
    <lineage>
        <taxon>Eukaryota</taxon>
        <taxon>Viridiplantae</taxon>
        <taxon>Streptophyta</taxon>
        <taxon>Embryophyta</taxon>
        <taxon>Tracheophyta</taxon>
        <taxon>Spermatophyta</taxon>
        <taxon>Magnoliopsida</taxon>
        <taxon>eudicotyledons</taxon>
        <taxon>Gunneridae</taxon>
        <taxon>Pentapetalae</taxon>
        <taxon>rosids</taxon>
        <taxon>fabids</taxon>
        <taxon>Fabales</taxon>
        <taxon>Fabaceae</taxon>
        <taxon>Papilionoideae</taxon>
        <taxon>50 kb inversion clade</taxon>
        <taxon>NPAAA clade</taxon>
        <taxon>Hologalegina</taxon>
        <taxon>IRL clade</taxon>
        <taxon>Fabeae</taxon>
        <taxon>Lathyrus</taxon>
    </lineage>
</organism>
<feature type="domain" description="O-methyltransferase C-terminal" evidence="6">
    <location>
        <begin position="131"/>
        <end position="276"/>
    </location>
</feature>
<dbReference type="FunFam" id="1.10.10.10:FF:000213">
    <property type="entry name" value="Coniferyl alcohol 9-O-methyltransferase"/>
    <property type="match status" value="2"/>
</dbReference>
<dbReference type="InterPro" id="IPR016461">
    <property type="entry name" value="COMT-like"/>
</dbReference>
<dbReference type="InterPro" id="IPR001077">
    <property type="entry name" value="COMT_C"/>
</dbReference>
<feature type="domain" description="O-methyltransferase C-terminal" evidence="6">
    <location>
        <begin position="392"/>
        <end position="600"/>
    </location>
</feature>
<dbReference type="EMBL" id="JAMSHJ010000002">
    <property type="protein sequence ID" value="KAI5434979.1"/>
    <property type="molecule type" value="Genomic_DNA"/>
</dbReference>
<feature type="domain" description="O-methyltransferase dimerisation" evidence="7">
    <location>
        <begin position="21"/>
        <end position="109"/>
    </location>
</feature>
<comment type="caution">
    <text evidence="8">The sequence shown here is derived from an EMBL/GenBank/DDBJ whole genome shotgun (WGS) entry which is preliminary data.</text>
</comment>
<keyword evidence="3" id="KW-0949">S-adenosyl-L-methionine</keyword>
<evidence type="ECO:0000256" key="5">
    <source>
        <dbReference type="ARBA" id="ARBA00066355"/>
    </source>
</evidence>
<dbReference type="Gene3D" id="1.10.10.10">
    <property type="entry name" value="Winged helix-like DNA-binding domain superfamily/Winged helix DNA-binding domain"/>
    <property type="match status" value="2"/>
</dbReference>
<dbReference type="InterPro" id="IPR036388">
    <property type="entry name" value="WH-like_DNA-bd_sf"/>
</dbReference>
<dbReference type="GO" id="GO:0009717">
    <property type="term" value="P:isoflavonoid biosynthetic process"/>
    <property type="evidence" value="ECO:0007669"/>
    <property type="project" value="UniProtKB-ARBA"/>
</dbReference>
<evidence type="ECO:0000259" key="7">
    <source>
        <dbReference type="Pfam" id="PF08100"/>
    </source>
</evidence>
<dbReference type="Pfam" id="PF08100">
    <property type="entry name" value="Dimerisation"/>
    <property type="match status" value="2"/>
</dbReference>
<dbReference type="PANTHER" id="PTHR11746">
    <property type="entry name" value="O-METHYLTRANSFERASE"/>
    <property type="match status" value="1"/>
</dbReference>
<protein>
    <recommendedName>
        <fullName evidence="5">isoflavone 7-O-methyltransferase</fullName>
        <ecNumber evidence="5">2.1.1.150</ecNumber>
    </recommendedName>
</protein>
<dbReference type="GO" id="GO:0032259">
    <property type="term" value="P:methylation"/>
    <property type="evidence" value="ECO:0007669"/>
    <property type="project" value="UniProtKB-KW"/>
</dbReference>
<reference evidence="8 9" key="1">
    <citation type="journal article" date="2022" name="Nat. Genet.">
        <title>Improved pea reference genome and pan-genome highlight genomic features and evolutionary characteristics.</title>
        <authorList>
            <person name="Yang T."/>
            <person name="Liu R."/>
            <person name="Luo Y."/>
            <person name="Hu S."/>
            <person name="Wang D."/>
            <person name="Wang C."/>
            <person name="Pandey M.K."/>
            <person name="Ge S."/>
            <person name="Xu Q."/>
            <person name="Li N."/>
            <person name="Li G."/>
            <person name="Huang Y."/>
            <person name="Saxena R.K."/>
            <person name="Ji Y."/>
            <person name="Li M."/>
            <person name="Yan X."/>
            <person name="He Y."/>
            <person name="Liu Y."/>
            <person name="Wang X."/>
            <person name="Xiang C."/>
            <person name="Varshney R.K."/>
            <person name="Ding H."/>
            <person name="Gao S."/>
            <person name="Zong X."/>
        </authorList>
    </citation>
    <scope>NUCLEOTIDE SEQUENCE [LARGE SCALE GENOMIC DNA]</scope>
    <source>
        <strain evidence="8 9">cv. Zhongwan 6</strain>
    </source>
</reference>
<evidence type="ECO:0000259" key="6">
    <source>
        <dbReference type="Pfam" id="PF00891"/>
    </source>
</evidence>
<dbReference type="FunFam" id="3.40.50.150:FF:000057">
    <property type="entry name" value="O-methyltransferase ZRP4"/>
    <property type="match status" value="1"/>
</dbReference>
<sequence>MEFQNGDDVASNLLKAQSHIWNHIFNFMNSMSLKCVVDLGIPDIIHNYGKPMSLSKLISSLPIHPSKKPCIYRLMRIMTHSGFFSQQNITENELEIEYMLTNASRLLLKENPMSVAPFVQAMLDPVLTKPWHQMSTWLKNEDSSAFETTHGRYFWDYAAHDPIFNRLFNESMASDARLVSDLLIDKCKGVFHGLESLVDVAGGTWTMAKALSKSFPQMKCIVFDLPHVVDGLQGSHNLSYVGGDMFQEIPQAHAILLKVPSMEFQNGDDVASNLLKAQSHIWNHIFNFMNSMSLKCVVDLGIPDIIHNYGKPMSLSKLISSLPIHPSKKPCIYRLMRIMTHSGFFSQQNITENELEIEYMLTDASRLLLKENPMSVTPFVHAMLSPIMTNPWHQMSTWLKNEDSSAFETTHGRYFWDYVAHDPIFNRLFNESMASHARLVNDLLIEKCKEVFNGLESVVDVGGGTGTMAKVLAKSFPQLKCTVFDLPHVVDGLHGSDNLNYVGGDMFQEIPQGHAILLKWILHDWNDEECVNILKKCKESLEKKGKDGKVIIIDMVLDNETTDESFETQLFFDMLMMVILTGKERNEKEWVKLILSADFSDYKITSILGSRSMIEIYP</sequence>
<dbReference type="GO" id="GO:0033800">
    <property type="term" value="F:isoflavone 7-O-methyltransferase activity"/>
    <property type="evidence" value="ECO:0007669"/>
    <property type="project" value="UniProtKB-EC"/>
</dbReference>
<evidence type="ECO:0000313" key="8">
    <source>
        <dbReference type="EMBL" id="KAI5434979.1"/>
    </source>
</evidence>
<dbReference type="Proteomes" id="UP001058974">
    <property type="component" value="Chromosome 2"/>
</dbReference>
<name>A0A9D5BA86_PEA</name>
<dbReference type="EC" id="2.1.1.150" evidence="5"/>
<dbReference type="InterPro" id="IPR029063">
    <property type="entry name" value="SAM-dependent_MTases_sf"/>
</dbReference>
<dbReference type="SUPFAM" id="SSF46785">
    <property type="entry name" value="Winged helix' DNA-binding domain"/>
    <property type="match status" value="2"/>
</dbReference>
<keyword evidence="2" id="KW-0808">Transferase</keyword>
<evidence type="ECO:0000256" key="1">
    <source>
        <dbReference type="ARBA" id="ARBA00022603"/>
    </source>
</evidence>
<proteinExistence type="predicted"/>
<dbReference type="Gramene" id="Psat02G0170900-T1">
    <property type="protein sequence ID" value="KAI5434979.1"/>
    <property type="gene ID" value="KIW84_021709"/>
</dbReference>
<dbReference type="AlphaFoldDB" id="A0A9D5BA86"/>
<dbReference type="SUPFAM" id="SSF53335">
    <property type="entry name" value="S-adenosyl-L-methionine-dependent methyltransferases"/>
    <property type="match status" value="2"/>
</dbReference>
<dbReference type="PROSITE" id="PS51683">
    <property type="entry name" value="SAM_OMT_II"/>
    <property type="match status" value="2"/>
</dbReference>
<evidence type="ECO:0000256" key="3">
    <source>
        <dbReference type="ARBA" id="ARBA00022691"/>
    </source>
</evidence>
<evidence type="ECO:0000256" key="4">
    <source>
        <dbReference type="ARBA" id="ARBA00050968"/>
    </source>
</evidence>